<sequence>MQLISSLNLAQIEYLSRDRFISYHHQLRLILSLGKKVQNILEIGIYNSIFTEIIRQAGYQVQTADIDSNLHPDFILDLTTDFSLPQDKFDAIALFQVLEHLPYEEAEKALKKLAAATKKYLVISIPYNCQFLGIQFKFSYVKRSKYLLFHIPRFWSEKPICNQHFWEMGLKGYPKKKIINSIEKAGLKIKQEFRDQTHPYHQFFVLEKQD</sequence>
<dbReference type="AlphaFoldDB" id="A0A2A2TQE7"/>
<keyword evidence="2" id="KW-1185">Reference proteome</keyword>
<dbReference type="Pfam" id="PF13489">
    <property type="entry name" value="Methyltransf_23"/>
    <property type="match status" value="1"/>
</dbReference>
<protein>
    <submittedName>
        <fullName evidence="1">Methyltransferase type 11</fullName>
    </submittedName>
</protein>
<keyword evidence="1" id="KW-0489">Methyltransferase</keyword>
<organism evidence="1 2">
    <name type="scientific">Brunnivagina elsteri CCALA 953</name>
    <dbReference type="NCBI Taxonomy" id="987040"/>
    <lineage>
        <taxon>Bacteria</taxon>
        <taxon>Bacillati</taxon>
        <taxon>Cyanobacteriota</taxon>
        <taxon>Cyanophyceae</taxon>
        <taxon>Nostocales</taxon>
        <taxon>Calotrichaceae</taxon>
        <taxon>Brunnivagina</taxon>
    </lineage>
</organism>
<dbReference type="OrthoDB" id="9816424at2"/>
<dbReference type="SUPFAM" id="SSF53335">
    <property type="entry name" value="S-adenosyl-L-methionine-dependent methyltransferases"/>
    <property type="match status" value="1"/>
</dbReference>
<evidence type="ECO:0000313" key="1">
    <source>
        <dbReference type="EMBL" id="PAX60662.1"/>
    </source>
</evidence>
<dbReference type="RefSeq" id="WP_095719830.1">
    <property type="nucleotide sequence ID" value="NZ_NTFS01000003.1"/>
</dbReference>
<comment type="caution">
    <text evidence="1">The sequence shown here is derived from an EMBL/GenBank/DDBJ whole genome shotgun (WGS) entry which is preliminary data.</text>
</comment>
<proteinExistence type="predicted"/>
<dbReference type="GO" id="GO:0032259">
    <property type="term" value="P:methylation"/>
    <property type="evidence" value="ECO:0007669"/>
    <property type="project" value="UniProtKB-KW"/>
</dbReference>
<dbReference type="Proteomes" id="UP000218238">
    <property type="component" value="Unassembled WGS sequence"/>
</dbReference>
<dbReference type="EMBL" id="NTFS01000003">
    <property type="protein sequence ID" value="PAX60662.1"/>
    <property type="molecule type" value="Genomic_DNA"/>
</dbReference>
<dbReference type="Gene3D" id="3.40.50.150">
    <property type="entry name" value="Vaccinia Virus protein VP39"/>
    <property type="match status" value="1"/>
</dbReference>
<accession>A0A2A2TQE7</accession>
<reference evidence="1 2" key="1">
    <citation type="submission" date="2017-08" db="EMBL/GenBank/DDBJ databases">
        <title>Draft genome sequence of filamentous cyanobacterium Calothrix elsteri CCALA 953.</title>
        <authorList>
            <person name="Gagunashvili A.N."/>
            <person name="Elster J."/>
            <person name="Andresson O.S."/>
        </authorList>
    </citation>
    <scope>NUCLEOTIDE SEQUENCE [LARGE SCALE GENOMIC DNA]</scope>
    <source>
        <strain evidence="1 2">CCALA 953</strain>
    </source>
</reference>
<dbReference type="InterPro" id="IPR029063">
    <property type="entry name" value="SAM-dependent_MTases_sf"/>
</dbReference>
<dbReference type="GO" id="GO:0008168">
    <property type="term" value="F:methyltransferase activity"/>
    <property type="evidence" value="ECO:0007669"/>
    <property type="project" value="UniProtKB-KW"/>
</dbReference>
<gene>
    <name evidence="1" type="ORF">CK510_00625</name>
</gene>
<evidence type="ECO:0000313" key="2">
    <source>
        <dbReference type="Proteomes" id="UP000218238"/>
    </source>
</evidence>
<keyword evidence="1" id="KW-0808">Transferase</keyword>
<name>A0A2A2TQE7_9CYAN</name>